<dbReference type="GO" id="GO:0015562">
    <property type="term" value="F:efflux transmembrane transporter activity"/>
    <property type="evidence" value="ECO:0007669"/>
    <property type="project" value="InterPro"/>
</dbReference>
<dbReference type="Proteomes" id="UP001170717">
    <property type="component" value="Unassembled WGS sequence"/>
</dbReference>
<keyword evidence="2" id="KW-0732">Signal</keyword>
<evidence type="ECO:0000256" key="1">
    <source>
        <dbReference type="SAM" id="Coils"/>
    </source>
</evidence>
<name>A0AAW7Z242_9ALTE</name>
<dbReference type="PANTHER" id="PTHR30203:SF24">
    <property type="entry name" value="BLR4935 PROTEIN"/>
    <property type="match status" value="1"/>
</dbReference>
<evidence type="ECO:0000256" key="2">
    <source>
        <dbReference type="SAM" id="SignalP"/>
    </source>
</evidence>
<protein>
    <submittedName>
        <fullName evidence="3">TolC family protein</fullName>
    </submittedName>
</protein>
<comment type="caution">
    <text evidence="3">The sequence shown here is derived from an EMBL/GenBank/DDBJ whole genome shotgun (WGS) entry which is preliminary data.</text>
</comment>
<feature type="coiled-coil region" evidence="1">
    <location>
        <begin position="396"/>
        <end position="453"/>
    </location>
</feature>
<evidence type="ECO:0000313" key="4">
    <source>
        <dbReference type="Proteomes" id="UP001170717"/>
    </source>
</evidence>
<evidence type="ECO:0000313" key="3">
    <source>
        <dbReference type="EMBL" id="MDO6578845.1"/>
    </source>
</evidence>
<feature type="chain" id="PRO_5043420596" evidence="2">
    <location>
        <begin position="24"/>
        <end position="468"/>
    </location>
</feature>
<keyword evidence="1" id="KW-0175">Coiled coil</keyword>
<dbReference type="AlphaFoldDB" id="A0AAW7Z242"/>
<dbReference type="InterPro" id="IPR010131">
    <property type="entry name" value="MdtP/NodT-like"/>
</dbReference>
<accession>A0AAW7Z242</accession>
<dbReference type="EMBL" id="JAUOQI010000012">
    <property type="protein sequence ID" value="MDO6578845.1"/>
    <property type="molecule type" value="Genomic_DNA"/>
</dbReference>
<dbReference type="RefSeq" id="WP_303538775.1">
    <property type="nucleotide sequence ID" value="NZ_JAUOQI010000012.1"/>
</dbReference>
<gene>
    <name evidence="3" type="ORF">Q4527_15675</name>
</gene>
<dbReference type="PANTHER" id="PTHR30203">
    <property type="entry name" value="OUTER MEMBRANE CATION EFFLUX PROTEIN"/>
    <property type="match status" value="1"/>
</dbReference>
<proteinExistence type="predicted"/>
<dbReference type="SUPFAM" id="SSF56954">
    <property type="entry name" value="Outer membrane efflux proteins (OEP)"/>
    <property type="match status" value="1"/>
</dbReference>
<feature type="signal peptide" evidence="2">
    <location>
        <begin position="1"/>
        <end position="23"/>
    </location>
</feature>
<organism evidence="3 4">
    <name type="scientific">Alteromonas stellipolaris</name>
    <dbReference type="NCBI Taxonomy" id="233316"/>
    <lineage>
        <taxon>Bacteria</taxon>
        <taxon>Pseudomonadati</taxon>
        <taxon>Pseudomonadota</taxon>
        <taxon>Gammaproteobacteria</taxon>
        <taxon>Alteromonadales</taxon>
        <taxon>Alteromonadaceae</taxon>
        <taxon>Alteromonas/Salinimonas group</taxon>
        <taxon>Alteromonas</taxon>
    </lineage>
</organism>
<reference evidence="3" key="1">
    <citation type="submission" date="2023-07" db="EMBL/GenBank/DDBJ databases">
        <title>Genome content predicts the carbon catabolic preferences of heterotrophic bacteria.</title>
        <authorList>
            <person name="Gralka M."/>
        </authorList>
    </citation>
    <scope>NUCLEOTIDE SEQUENCE</scope>
    <source>
        <strain evidence="3">F2M12</strain>
    </source>
</reference>
<dbReference type="Gene3D" id="1.20.1600.10">
    <property type="entry name" value="Outer membrane efflux proteins (OEP)"/>
    <property type="match status" value="1"/>
</dbReference>
<sequence>MRKLHVVTLALVLSISITGSVFASSLPTVTELIESMRYHHPYTQAIAEGEIQSGADIDIALSEFDPFIEQQTSSRVSGYYDGLALQQRAIKPLQSLNASVYTEYRVSDGDFPVYEQEYETLSGGEASVGIALSLLKNREVDKRRVGVRNARLAAQQWEAEAQDLLNSFLYKGLTEYLLWYESALQVVSVESLLSRAAERERALSTRVEKGDLARATLTEFKANILEQRLLVAKLKQKRNAHARTLSYYWRDTQGEMIPITETMLSPDIHWPFSISTTQISQLRKQITQHPQLALLRMSKTVVKNKQVLAKNALLPRLDLKASLARDIGSGPNSLDGTESKVALAFSYPLGNRKAKAEQVKLVSKGRELEHKYLSSKQSIEQAFEKAYEYWVKAKEIASLQQQNAELAKLLSSMELQRFDAGDSDMFTLNARASNEIKAQMKAIETNVDLLNAELMLYRVVAKLHTVNP</sequence>